<proteinExistence type="predicted"/>
<sequence>MADLSDSEEGEHDTSQMVTQMLKSWELGEICGVFSPTILPKRSNNPANWPIGTVEKVCQLNRMGVFLGELQNYLHHAISKRRKVTKTGRRGTKYVVLADLDDALRHFEDQENLVDPGSLPQIPPDLSYDEQIELNDLQIEMLNVHEDRLVARAKLEMAKSEYLQSYVREARLQLMLRNRLLEYHNSSNEESGSIPSIHQPVIEAMQHVAVSPANLHCVPSTLSRNSSNQLQLSTPPHCILNTTDIVVSAEPSTLKLAMSPRSYFETPGQVMGSLFHIIQTNWGLEDVIDALPNTLNPYRAQYAMAWGVDLVMVLASLSHLTQDRVEPQPQPAHAGVRKRSLPSEDDASEDVAREDAHQRKRARNVAQSRRVRRVRVILDDEDDERPVNDQVTANDDGSRQPVQDEVVQQPDQANQHANNMPAAAEARPAQNPDNQVIPPGARRNVIVPARRLDDGIGLTMFENHYPIPQDATPQQRIELIRFLKQRNSDGRAAALNGRADVMDLQTDSRDAEYDYRIHLEQVKIDQEAARQREEQNQN</sequence>
<feature type="region of interest" description="Disordered" evidence="1">
    <location>
        <begin position="324"/>
        <end position="366"/>
    </location>
</feature>
<feature type="region of interest" description="Disordered" evidence="1">
    <location>
        <begin position="381"/>
        <end position="440"/>
    </location>
</feature>
<reference evidence="2" key="1">
    <citation type="journal article" date="2021" name="Nat. Commun.">
        <title>Genetic determinants of endophytism in the Arabidopsis root mycobiome.</title>
        <authorList>
            <person name="Mesny F."/>
            <person name="Miyauchi S."/>
            <person name="Thiergart T."/>
            <person name="Pickel B."/>
            <person name="Atanasova L."/>
            <person name="Karlsson M."/>
            <person name="Huettel B."/>
            <person name="Barry K.W."/>
            <person name="Haridas S."/>
            <person name="Chen C."/>
            <person name="Bauer D."/>
            <person name="Andreopoulos W."/>
            <person name="Pangilinan J."/>
            <person name="LaButti K."/>
            <person name="Riley R."/>
            <person name="Lipzen A."/>
            <person name="Clum A."/>
            <person name="Drula E."/>
            <person name="Henrissat B."/>
            <person name="Kohler A."/>
            <person name="Grigoriev I.V."/>
            <person name="Martin F.M."/>
            <person name="Hacquard S."/>
        </authorList>
    </citation>
    <scope>NUCLEOTIDE SEQUENCE</scope>
    <source>
        <strain evidence="2">MPI-SDFR-AT-0120</strain>
    </source>
</reference>
<gene>
    <name evidence="2" type="ORF">FB567DRAFT_553748</name>
</gene>
<protein>
    <submittedName>
        <fullName evidence="2">Uncharacterized protein</fullName>
    </submittedName>
</protein>
<comment type="caution">
    <text evidence="2">The sequence shown here is derived from an EMBL/GenBank/DDBJ whole genome shotgun (WGS) entry which is preliminary data.</text>
</comment>
<dbReference type="OrthoDB" id="10466680at2759"/>
<feature type="compositionally biased region" description="Low complexity" evidence="1">
    <location>
        <begin position="400"/>
        <end position="412"/>
    </location>
</feature>
<evidence type="ECO:0000313" key="2">
    <source>
        <dbReference type="EMBL" id="KAH7074280.1"/>
    </source>
</evidence>
<name>A0A8K0VUA3_9PLEO</name>
<evidence type="ECO:0000256" key="1">
    <source>
        <dbReference type="SAM" id="MobiDB-lite"/>
    </source>
</evidence>
<evidence type="ECO:0000313" key="3">
    <source>
        <dbReference type="Proteomes" id="UP000813461"/>
    </source>
</evidence>
<dbReference type="AlphaFoldDB" id="A0A8K0VUA3"/>
<organism evidence="2 3">
    <name type="scientific">Paraphoma chrysanthemicola</name>
    <dbReference type="NCBI Taxonomy" id="798071"/>
    <lineage>
        <taxon>Eukaryota</taxon>
        <taxon>Fungi</taxon>
        <taxon>Dikarya</taxon>
        <taxon>Ascomycota</taxon>
        <taxon>Pezizomycotina</taxon>
        <taxon>Dothideomycetes</taxon>
        <taxon>Pleosporomycetidae</taxon>
        <taxon>Pleosporales</taxon>
        <taxon>Pleosporineae</taxon>
        <taxon>Phaeosphaeriaceae</taxon>
        <taxon>Paraphoma</taxon>
    </lineage>
</organism>
<keyword evidence="3" id="KW-1185">Reference proteome</keyword>
<dbReference type="Proteomes" id="UP000813461">
    <property type="component" value="Unassembled WGS sequence"/>
</dbReference>
<dbReference type="EMBL" id="JAGMVJ010000021">
    <property type="protein sequence ID" value="KAH7074280.1"/>
    <property type="molecule type" value="Genomic_DNA"/>
</dbReference>
<accession>A0A8K0VUA3</accession>